<accession>A0A1S3ZL33</accession>
<dbReference type="RefSeq" id="XP_016465091.1">
    <property type="nucleotide sequence ID" value="XM_016609605.1"/>
</dbReference>
<dbReference type="PANTHER" id="PTHR10811">
    <property type="entry name" value="FRINGE-RELATED"/>
    <property type="match status" value="1"/>
</dbReference>
<evidence type="ECO:0000313" key="2">
    <source>
        <dbReference type="RefSeq" id="XP_016465091.1"/>
    </source>
</evidence>
<dbReference type="FunFam" id="3.90.550.50:FF:000061">
    <property type="entry name" value="AT4g00300 protein"/>
    <property type="match status" value="1"/>
</dbReference>
<dbReference type="STRING" id="4097.A0A1S3ZL33"/>
<dbReference type="Pfam" id="PF04646">
    <property type="entry name" value="DUF604"/>
    <property type="match status" value="1"/>
</dbReference>
<evidence type="ECO:0000256" key="1">
    <source>
        <dbReference type="SAM" id="Phobius"/>
    </source>
</evidence>
<dbReference type="GO" id="GO:0008375">
    <property type="term" value="F:acetylglucosaminyltransferase activity"/>
    <property type="evidence" value="ECO:0000318"/>
    <property type="project" value="GO_Central"/>
</dbReference>
<gene>
    <name evidence="2" type="primary">LOC107787975</name>
</gene>
<sequence length="520" mass="59417">MSLEKSSTRTDSAKAFILIKQKSLSNNLNGILCKSLVFVTLILYLLYFFLSNHPCCQSSLLLFQRRIKSKQYYYNKTSHISPTNISHLVFGIAGSSNTWGSKKLYIHSWWKPNITRGYVFLDRTPNEHLPWPSNSSPPFRISDDNSRYAPYHKMLRVIEETFNVEHSPGVRWYVMTDDDTVLLIDNLVDVLSKYDHRKYYYVGMNSECLVSNFGMSFQMAFGGAGYALSYPLAQAVAKNMDTCIKRYPFLYGSDHILQACIADLGVTITLENGFHQIDLRRDISGFLSAHPQSPFLSLHHLDLVAPIFPLMNHHDAVNHLMTAARVDQSRLLQQSTCYLKKYNWTFSVSWGYSINIYVKIHSPSFLERPLETFSEWRKGARPPYMFNVRQLTNDSCEIPHVLFFDAVEGTRLNHIVTRYIKRTPRAMPACGSSGNHSTDDVSKIRVFSPMHKLHVGAAIPREQCPMIKPLLNDNNGGIDEYVTAAKDFEEKFLSSSSTTWAVSIYPSSIRPSRIPTVKED</sequence>
<reference evidence="2" key="1">
    <citation type="submission" date="2025-08" db="UniProtKB">
        <authorList>
            <consortium name="RefSeq"/>
        </authorList>
    </citation>
    <scope>IDENTIFICATION</scope>
</reference>
<dbReference type="OrthoDB" id="414175at2759"/>
<keyword evidence="1" id="KW-0812">Transmembrane</keyword>
<dbReference type="PaxDb" id="4097-A0A1S3ZL33"/>
<proteinExistence type="predicted"/>
<keyword evidence="1" id="KW-1133">Transmembrane helix</keyword>
<dbReference type="AlphaFoldDB" id="A0A1S3ZL33"/>
<dbReference type="Gene3D" id="3.90.550.50">
    <property type="match status" value="1"/>
</dbReference>
<organism evidence="2">
    <name type="scientific">Nicotiana tabacum</name>
    <name type="common">Common tobacco</name>
    <dbReference type="NCBI Taxonomy" id="4097"/>
    <lineage>
        <taxon>Eukaryota</taxon>
        <taxon>Viridiplantae</taxon>
        <taxon>Streptophyta</taxon>
        <taxon>Embryophyta</taxon>
        <taxon>Tracheophyta</taxon>
        <taxon>Spermatophyta</taxon>
        <taxon>Magnoliopsida</taxon>
        <taxon>eudicotyledons</taxon>
        <taxon>Gunneridae</taxon>
        <taxon>Pentapetalae</taxon>
        <taxon>asterids</taxon>
        <taxon>lamiids</taxon>
        <taxon>Solanales</taxon>
        <taxon>Solanaceae</taxon>
        <taxon>Nicotianoideae</taxon>
        <taxon>Nicotianeae</taxon>
        <taxon>Nicotiana</taxon>
    </lineage>
</organism>
<protein>
    <recommendedName>
        <fullName evidence="3">Beta-1,3-glucosyltransferase-like</fullName>
    </recommendedName>
</protein>
<name>A0A1S3ZL33_TOBAC</name>
<evidence type="ECO:0008006" key="3">
    <source>
        <dbReference type="Google" id="ProtNLM"/>
    </source>
</evidence>
<dbReference type="KEGG" id="nta:107787975"/>
<keyword evidence="1" id="KW-0472">Membrane</keyword>
<dbReference type="OMA" id="PWKKGAN"/>
<feature type="transmembrane region" description="Helical" evidence="1">
    <location>
        <begin position="31"/>
        <end position="50"/>
    </location>
</feature>
<dbReference type="InterPro" id="IPR006740">
    <property type="entry name" value="DUF604"/>
</dbReference>